<dbReference type="GO" id="GO:0046872">
    <property type="term" value="F:metal ion binding"/>
    <property type="evidence" value="ECO:0007669"/>
    <property type="project" value="UniProtKB-KW"/>
</dbReference>
<keyword evidence="3 5" id="KW-0378">Hydrolase</keyword>
<evidence type="ECO:0000256" key="1">
    <source>
        <dbReference type="ARBA" id="ARBA00009275"/>
    </source>
</evidence>
<feature type="binding site" evidence="4">
    <location>
        <position position="10"/>
    </location>
    <ligand>
        <name>a divalent metal cation</name>
        <dbReference type="ChEBI" id="CHEBI:60240"/>
        <label>1</label>
    </ligand>
</feature>
<evidence type="ECO:0000313" key="6">
    <source>
        <dbReference type="Proteomes" id="UP000185557"/>
    </source>
</evidence>
<comment type="similarity">
    <text evidence="1">Belongs to the metallo-dependent hydrolases superfamily. TatD-type hydrolase family.</text>
</comment>
<dbReference type="RefSeq" id="WP_073607913.1">
    <property type="nucleotide sequence ID" value="NZ_MRCG01000004.1"/>
</dbReference>
<name>A0A1U7J7M2_9CYAN</name>
<dbReference type="InterPro" id="IPR001130">
    <property type="entry name" value="TatD-like"/>
</dbReference>
<evidence type="ECO:0000256" key="3">
    <source>
        <dbReference type="ARBA" id="ARBA00022801"/>
    </source>
</evidence>
<evidence type="ECO:0000256" key="4">
    <source>
        <dbReference type="PIRSR" id="PIRSR005902-1"/>
    </source>
</evidence>
<dbReference type="AlphaFoldDB" id="A0A1U7J7M2"/>
<protein>
    <submittedName>
        <fullName evidence="5">Hydrolase TatD</fullName>
    </submittedName>
</protein>
<dbReference type="NCBIfam" id="NF041926">
    <property type="entry name" value="QatD"/>
    <property type="match status" value="1"/>
</dbReference>
<dbReference type="InterPro" id="IPR049677">
    <property type="entry name" value="QatD"/>
</dbReference>
<dbReference type="PANTHER" id="PTHR46317:SF1">
    <property type="entry name" value="HYDROLASE, TATD FAMILY"/>
    <property type="match status" value="1"/>
</dbReference>
<gene>
    <name evidence="5" type="ORF">NIES30_08180</name>
</gene>
<organism evidence="5 6">
    <name type="scientific">Phormidium tenue NIES-30</name>
    <dbReference type="NCBI Taxonomy" id="549789"/>
    <lineage>
        <taxon>Bacteria</taxon>
        <taxon>Bacillati</taxon>
        <taxon>Cyanobacteriota</taxon>
        <taxon>Cyanophyceae</taxon>
        <taxon>Oscillatoriophycideae</taxon>
        <taxon>Oscillatoriales</taxon>
        <taxon>Oscillatoriaceae</taxon>
        <taxon>Phormidium</taxon>
    </lineage>
</organism>
<keyword evidence="2 4" id="KW-0479">Metal-binding</keyword>
<dbReference type="Pfam" id="PF01026">
    <property type="entry name" value="TatD_DNase"/>
    <property type="match status" value="1"/>
</dbReference>
<dbReference type="GO" id="GO:0016788">
    <property type="term" value="F:hydrolase activity, acting on ester bonds"/>
    <property type="evidence" value="ECO:0007669"/>
    <property type="project" value="InterPro"/>
</dbReference>
<dbReference type="InterPro" id="IPR032466">
    <property type="entry name" value="Metal_Hydrolase"/>
</dbReference>
<dbReference type="Proteomes" id="UP000185557">
    <property type="component" value="Unassembled WGS sequence"/>
</dbReference>
<proteinExistence type="inferred from homology"/>
<feature type="binding site" evidence="4">
    <location>
        <position position="89"/>
    </location>
    <ligand>
        <name>a divalent metal cation</name>
        <dbReference type="ChEBI" id="CHEBI:60240"/>
        <label>1</label>
    </ligand>
</feature>
<dbReference type="OrthoDB" id="9810005at2"/>
<feature type="binding site" evidence="4">
    <location>
        <position position="12"/>
    </location>
    <ligand>
        <name>a divalent metal cation</name>
        <dbReference type="ChEBI" id="CHEBI:60240"/>
        <label>1</label>
    </ligand>
</feature>
<sequence>MESVNLVDFHCHLDLFPNHLELLRECEELGIKTLTVTNAPRVWRQNQLFAKDCQHVRVALGLHPQLAHAYASELYLFEKYLPEARYIGEVGLDGAPEYADSLDIQRKVFRKILDLSAQSGGKVLTIHSRRAAREVIELIGTHLPPSKGKTVLHWFTGSTKEALLAVETGCYFSVNIKMLTSPQKIKLIELIPQDKILTESDGPFIKTGKSIMSPKDIGKAIEKLASIWSMDETSAAIIVRNNLKKLLS</sequence>
<dbReference type="PIRSF" id="PIRSF005902">
    <property type="entry name" value="DNase_TatD"/>
    <property type="match status" value="1"/>
</dbReference>
<evidence type="ECO:0000313" key="5">
    <source>
        <dbReference type="EMBL" id="OKH49130.1"/>
    </source>
</evidence>
<feature type="binding site" evidence="4">
    <location>
        <position position="153"/>
    </location>
    <ligand>
        <name>a divalent metal cation</name>
        <dbReference type="ChEBI" id="CHEBI:60240"/>
        <label>2</label>
    </ligand>
</feature>
<dbReference type="SUPFAM" id="SSF51556">
    <property type="entry name" value="Metallo-dependent hydrolases"/>
    <property type="match status" value="1"/>
</dbReference>
<accession>A0A1U7J7M2</accession>
<comment type="caution">
    <text evidence="5">The sequence shown here is derived from an EMBL/GenBank/DDBJ whole genome shotgun (WGS) entry which is preliminary data.</text>
</comment>
<feature type="binding site" evidence="4">
    <location>
        <position position="127"/>
    </location>
    <ligand>
        <name>a divalent metal cation</name>
        <dbReference type="ChEBI" id="CHEBI:60240"/>
        <label>2</label>
    </ligand>
</feature>
<feature type="binding site" evidence="4">
    <location>
        <position position="201"/>
    </location>
    <ligand>
        <name>a divalent metal cation</name>
        <dbReference type="ChEBI" id="CHEBI:60240"/>
        <label>1</label>
    </ligand>
</feature>
<evidence type="ECO:0000256" key="2">
    <source>
        <dbReference type="ARBA" id="ARBA00022723"/>
    </source>
</evidence>
<dbReference type="STRING" id="549789.NIES30_08180"/>
<dbReference type="PANTHER" id="PTHR46317">
    <property type="entry name" value="HYDROLASE OF PHP SUPERFAMILY-RELATED PROTEIN"/>
    <property type="match status" value="1"/>
</dbReference>
<dbReference type="Gene3D" id="3.20.20.140">
    <property type="entry name" value="Metal-dependent hydrolases"/>
    <property type="match status" value="1"/>
</dbReference>
<dbReference type="EMBL" id="MRCG01000004">
    <property type="protein sequence ID" value="OKH49130.1"/>
    <property type="molecule type" value="Genomic_DNA"/>
</dbReference>
<reference evidence="5 6" key="1">
    <citation type="submission" date="2016-11" db="EMBL/GenBank/DDBJ databases">
        <title>Draft Genome Sequences of Nine Cyanobacterial Strains from Diverse Habitats.</title>
        <authorList>
            <person name="Zhu T."/>
            <person name="Hou S."/>
            <person name="Lu X."/>
            <person name="Hess W.R."/>
        </authorList>
    </citation>
    <scope>NUCLEOTIDE SEQUENCE [LARGE SCALE GENOMIC DNA]</scope>
    <source>
        <strain evidence="5 6">NIES-30</strain>
    </source>
</reference>
<keyword evidence="6" id="KW-1185">Reference proteome</keyword>